<name>A0A9J5XSE7_SOLCO</name>
<dbReference type="AlphaFoldDB" id="A0A9J5XSE7"/>
<protein>
    <submittedName>
        <fullName evidence="2">Uncharacterized protein</fullName>
    </submittedName>
</protein>
<accession>A0A9J5XSE7</accession>
<evidence type="ECO:0000313" key="2">
    <source>
        <dbReference type="EMBL" id="KAG5590236.1"/>
    </source>
</evidence>
<evidence type="ECO:0000313" key="3">
    <source>
        <dbReference type="Proteomes" id="UP000824120"/>
    </source>
</evidence>
<keyword evidence="1" id="KW-1133">Transmembrane helix</keyword>
<dbReference type="Proteomes" id="UP000824120">
    <property type="component" value="Chromosome 8"/>
</dbReference>
<proteinExistence type="predicted"/>
<organism evidence="2 3">
    <name type="scientific">Solanum commersonii</name>
    <name type="common">Commerson's wild potato</name>
    <name type="synonym">Commerson's nightshade</name>
    <dbReference type="NCBI Taxonomy" id="4109"/>
    <lineage>
        <taxon>Eukaryota</taxon>
        <taxon>Viridiplantae</taxon>
        <taxon>Streptophyta</taxon>
        <taxon>Embryophyta</taxon>
        <taxon>Tracheophyta</taxon>
        <taxon>Spermatophyta</taxon>
        <taxon>Magnoliopsida</taxon>
        <taxon>eudicotyledons</taxon>
        <taxon>Gunneridae</taxon>
        <taxon>Pentapetalae</taxon>
        <taxon>asterids</taxon>
        <taxon>lamiids</taxon>
        <taxon>Solanales</taxon>
        <taxon>Solanaceae</taxon>
        <taxon>Solanoideae</taxon>
        <taxon>Solaneae</taxon>
        <taxon>Solanum</taxon>
    </lineage>
</organism>
<keyword evidence="3" id="KW-1185">Reference proteome</keyword>
<sequence>MPNAMEVPVPQSEKKIHKNVIILAAVLGVVGFITTVILFVVLLICCCKMSATNQRVTGVEPIPTSASPPPPPEPSLKFSSLGIAFNYQQILQTTGHFSDVNLIKHRHSGDIFRGILKSGVHVLIRIGLLQ</sequence>
<dbReference type="OrthoDB" id="1742050at2759"/>
<gene>
    <name evidence="2" type="ORF">H5410_040750</name>
</gene>
<keyword evidence="1" id="KW-0472">Membrane</keyword>
<reference evidence="2 3" key="1">
    <citation type="submission" date="2020-09" db="EMBL/GenBank/DDBJ databases">
        <title>De no assembly of potato wild relative species, Solanum commersonii.</title>
        <authorList>
            <person name="Cho K."/>
        </authorList>
    </citation>
    <scope>NUCLEOTIDE SEQUENCE [LARGE SCALE GENOMIC DNA]</scope>
    <source>
        <strain evidence="2">LZ3.2</strain>
        <tissue evidence="2">Leaf</tissue>
    </source>
</reference>
<keyword evidence="1" id="KW-0812">Transmembrane</keyword>
<comment type="caution">
    <text evidence="2">The sequence shown here is derived from an EMBL/GenBank/DDBJ whole genome shotgun (WGS) entry which is preliminary data.</text>
</comment>
<dbReference type="EMBL" id="JACXVP010000008">
    <property type="protein sequence ID" value="KAG5590236.1"/>
    <property type="molecule type" value="Genomic_DNA"/>
</dbReference>
<feature type="transmembrane region" description="Helical" evidence="1">
    <location>
        <begin position="20"/>
        <end position="45"/>
    </location>
</feature>
<evidence type="ECO:0000256" key="1">
    <source>
        <dbReference type="SAM" id="Phobius"/>
    </source>
</evidence>
<dbReference type="Gene3D" id="3.30.200.20">
    <property type="entry name" value="Phosphorylase Kinase, domain 1"/>
    <property type="match status" value="1"/>
</dbReference>